<keyword evidence="2 4" id="KW-0863">Zinc-finger</keyword>
<keyword evidence="8" id="KW-1185">Reference proteome</keyword>
<feature type="domain" description="GATA-type" evidence="6">
    <location>
        <begin position="424"/>
        <end position="459"/>
    </location>
</feature>
<proteinExistence type="predicted"/>
<evidence type="ECO:0000256" key="5">
    <source>
        <dbReference type="SAM" id="MobiDB-lite"/>
    </source>
</evidence>
<dbReference type="SUPFAM" id="SSF57716">
    <property type="entry name" value="Glucocorticoid receptor-like (DNA-binding domain)"/>
    <property type="match status" value="1"/>
</dbReference>
<gene>
    <name evidence="7" type="ORF">ATC70_002264</name>
</gene>
<accession>A0AAN7DD72</accession>
<feature type="region of interest" description="Disordered" evidence="5">
    <location>
        <begin position="386"/>
        <end position="420"/>
    </location>
</feature>
<feature type="region of interest" description="Disordered" evidence="5">
    <location>
        <begin position="466"/>
        <end position="488"/>
    </location>
</feature>
<organism evidence="7 8">
    <name type="scientific">Mucor velutinosus</name>
    <dbReference type="NCBI Taxonomy" id="708070"/>
    <lineage>
        <taxon>Eukaryota</taxon>
        <taxon>Fungi</taxon>
        <taxon>Fungi incertae sedis</taxon>
        <taxon>Mucoromycota</taxon>
        <taxon>Mucoromycotina</taxon>
        <taxon>Mucoromycetes</taxon>
        <taxon>Mucorales</taxon>
        <taxon>Mucorineae</taxon>
        <taxon>Mucoraceae</taxon>
        <taxon>Mucor</taxon>
    </lineage>
</organism>
<dbReference type="EMBL" id="JASEJX010000015">
    <property type="protein sequence ID" value="KAK4514663.1"/>
    <property type="molecule type" value="Genomic_DNA"/>
</dbReference>
<evidence type="ECO:0000313" key="8">
    <source>
        <dbReference type="Proteomes" id="UP001304243"/>
    </source>
</evidence>
<dbReference type="CDD" id="cd00202">
    <property type="entry name" value="ZnF_GATA"/>
    <property type="match status" value="1"/>
</dbReference>
<dbReference type="GO" id="GO:0008270">
    <property type="term" value="F:zinc ion binding"/>
    <property type="evidence" value="ECO:0007669"/>
    <property type="project" value="UniProtKB-KW"/>
</dbReference>
<evidence type="ECO:0000256" key="2">
    <source>
        <dbReference type="ARBA" id="ARBA00022771"/>
    </source>
</evidence>
<dbReference type="AlphaFoldDB" id="A0AAN7DD72"/>
<evidence type="ECO:0000259" key="6">
    <source>
        <dbReference type="PROSITE" id="PS50114"/>
    </source>
</evidence>
<protein>
    <recommendedName>
        <fullName evidence="6">GATA-type domain-containing protein</fullName>
    </recommendedName>
</protein>
<dbReference type="PANTHER" id="PTHR45658:SF18">
    <property type="entry name" value="PROTEIN GAT2"/>
    <property type="match status" value="1"/>
</dbReference>
<dbReference type="PROSITE" id="PS50114">
    <property type="entry name" value="GATA_ZN_FINGER_2"/>
    <property type="match status" value="1"/>
</dbReference>
<dbReference type="Gene3D" id="3.30.50.10">
    <property type="entry name" value="Erythroid Transcription Factor GATA-1, subunit A"/>
    <property type="match status" value="1"/>
</dbReference>
<dbReference type="GO" id="GO:0043565">
    <property type="term" value="F:sequence-specific DNA binding"/>
    <property type="evidence" value="ECO:0007669"/>
    <property type="project" value="InterPro"/>
</dbReference>
<evidence type="ECO:0000313" key="7">
    <source>
        <dbReference type="EMBL" id="KAK4514663.1"/>
    </source>
</evidence>
<evidence type="ECO:0000256" key="3">
    <source>
        <dbReference type="ARBA" id="ARBA00022833"/>
    </source>
</evidence>
<reference evidence="7 8" key="1">
    <citation type="submission" date="2022-11" db="EMBL/GenBank/DDBJ databases">
        <title>Mucor velutinosus strain NIH1002 WGS.</title>
        <authorList>
            <person name="Subramanian P."/>
            <person name="Mullikin J.C."/>
            <person name="Segre J.A."/>
            <person name="Zelazny A.M."/>
        </authorList>
    </citation>
    <scope>NUCLEOTIDE SEQUENCE [LARGE SCALE GENOMIC DNA]</scope>
    <source>
        <strain evidence="7 8">NIH1002</strain>
    </source>
</reference>
<feature type="compositionally biased region" description="Low complexity" evidence="5">
    <location>
        <begin position="471"/>
        <end position="488"/>
    </location>
</feature>
<dbReference type="GeneID" id="89945966"/>
<dbReference type="RefSeq" id="XP_064681329.1">
    <property type="nucleotide sequence ID" value="XM_064821643.1"/>
</dbReference>
<keyword evidence="3" id="KW-0862">Zinc</keyword>
<dbReference type="PANTHER" id="PTHR45658">
    <property type="entry name" value="GATA TRANSCRIPTION FACTOR"/>
    <property type="match status" value="1"/>
</dbReference>
<dbReference type="InterPro" id="IPR013088">
    <property type="entry name" value="Znf_NHR/GATA"/>
</dbReference>
<sequence length="488" mass="55362">MTIQSSCFWSLLSLDSLEFVHIPSSIRNIKIATKNDQTTIQDVLLHRSLFEFMHPSEIGMAKNDLSSFLKLKTLAGSVTRCRLLSFKSMACHVLSKHSSLSSDYQDWNIIDLVIYSATDDTVLAFFHNTDFSACHFNATPIESNPSCTARSDKACFDFEDALRMLQVLKLIQKTLITQMIDDHQLVNPIRIFQIIDSITLKPLFVWPQLYSFVDMIQFLAKEISLREFKSPSNGPTPSITAAAEDVSCTRHFYANSKIELSTTRKVCEFQRILIPYGNIFFESIQVTPLPTATTSAFFERHHTGMYINSFALYFNLQKVLKSDGEKEEVDRRQPSTFQHKYANDSRYIVAADSRSKQGHSANVLSSTATVAPLYSSSSHLKKFRIQQQHPPHDSAMRRRNMSCSSTEKKRRKDAFQGPVATISPENVKTCTRCHTSNSPEWRRGPDGHKTLCNACGLRYSRFRSKQWRTATTNPPTSPPTSSSFSSIK</sequence>
<evidence type="ECO:0000256" key="4">
    <source>
        <dbReference type="PROSITE-ProRule" id="PRU00094"/>
    </source>
</evidence>
<name>A0AAN7DD72_9FUNG</name>
<dbReference type="Pfam" id="PF00320">
    <property type="entry name" value="GATA"/>
    <property type="match status" value="1"/>
</dbReference>
<evidence type="ECO:0000256" key="1">
    <source>
        <dbReference type="ARBA" id="ARBA00022723"/>
    </source>
</evidence>
<dbReference type="InterPro" id="IPR051140">
    <property type="entry name" value="GATA_TF"/>
</dbReference>
<dbReference type="SMART" id="SM00401">
    <property type="entry name" value="ZnF_GATA"/>
    <property type="match status" value="1"/>
</dbReference>
<dbReference type="InterPro" id="IPR000679">
    <property type="entry name" value="Znf_GATA"/>
</dbReference>
<dbReference type="GO" id="GO:0006355">
    <property type="term" value="P:regulation of DNA-templated transcription"/>
    <property type="evidence" value="ECO:0007669"/>
    <property type="project" value="InterPro"/>
</dbReference>
<comment type="caution">
    <text evidence="7">The sequence shown here is derived from an EMBL/GenBank/DDBJ whole genome shotgun (WGS) entry which is preliminary data.</text>
</comment>
<dbReference type="Proteomes" id="UP001304243">
    <property type="component" value="Unassembled WGS sequence"/>
</dbReference>
<keyword evidence="1" id="KW-0479">Metal-binding</keyword>